<feature type="domain" description="SGNH hydrolase-type esterase" evidence="1">
    <location>
        <begin position="175"/>
        <end position="274"/>
    </location>
</feature>
<comment type="caution">
    <text evidence="2">The sequence shown here is derived from an EMBL/GenBank/DDBJ whole genome shotgun (WGS) entry which is preliminary data.</text>
</comment>
<dbReference type="EMBL" id="JACSPO010000001">
    <property type="protein sequence ID" value="MBD8061377.1"/>
    <property type="molecule type" value="Genomic_DNA"/>
</dbReference>
<evidence type="ECO:0000259" key="1">
    <source>
        <dbReference type="Pfam" id="PF14606"/>
    </source>
</evidence>
<organism evidence="2 3">
    <name type="scientific">Oceanitalea stevensii</name>
    <dbReference type="NCBI Taxonomy" id="2763072"/>
    <lineage>
        <taxon>Bacteria</taxon>
        <taxon>Bacillati</taxon>
        <taxon>Actinomycetota</taxon>
        <taxon>Actinomycetes</taxon>
        <taxon>Micrococcales</taxon>
        <taxon>Bogoriellaceae</taxon>
        <taxon>Georgenia</taxon>
    </lineage>
</organism>
<dbReference type="Gene3D" id="2.60.120.260">
    <property type="entry name" value="Galactose-binding domain-like"/>
    <property type="match status" value="1"/>
</dbReference>
<dbReference type="RefSeq" id="WP_251838496.1">
    <property type="nucleotide sequence ID" value="NZ_JACSPO010000001.1"/>
</dbReference>
<dbReference type="Proteomes" id="UP000661894">
    <property type="component" value="Unassembled WGS sequence"/>
</dbReference>
<keyword evidence="3" id="KW-1185">Reference proteome</keyword>
<dbReference type="Pfam" id="PF14606">
    <property type="entry name" value="Lipase_GDSL_3"/>
    <property type="match status" value="1"/>
</dbReference>
<accession>A0ABR8YZ68</accession>
<proteinExistence type="predicted"/>
<name>A0ABR8YZ68_9MICO</name>
<evidence type="ECO:0000313" key="3">
    <source>
        <dbReference type="Proteomes" id="UP000661894"/>
    </source>
</evidence>
<gene>
    <name evidence="2" type="ORF">H9624_03445</name>
</gene>
<sequence length="394" mass="41139">MSQSWTTTPITTDVLRGVLELEQGAHGVVPHRLPAWARAQCADPQLHLAEGQPAGARLALRTAATAVELDVLPTRYGFRGAPPRPEGVFDLLADGVLVAQSVAPTATTVTIDPASGATEHRPGEVGTVRFTGLPAGDKDLELWLPHNETVELVALRTDAPVAPATGSGRPVWLHHGSSISHGSNAEHPTGTWPALVARGAGLELVNLGFSGSAVLDPFVARTMRDTPADLLSVKIGINVVGGDVMRRRAFGPAVHGFLDTLREGHPTAPLLVVSPLYTPIHEHTPGPGAFDLEALAAGRTAFRATGDPAEVAAGRLTLAVVREELAGIVAQRAATDPHLVYLDGTGLYGPEDYAELPLPDELHPDGPTHRRIAERFSARVLGGGGAFAGQAPAA</sequence>
<dbReference type="SUPFAM" id="SSF52266">
    <property type="entry name" value="SGNH hydrolase"/>
    <property type="match status" value="1"/>
</dbReference>
<dbReference type="Gene3D" id="3.40.50.1110">
    <property type="entry name" value="SGNH hydrolase"/>
    <property type="match status" value="1"/>
</dbReference>
<protein>
    <submittedName>
        <fullName evidence="2">Lipase</fullName>
    </submittedName>
</protein>
<reference evidence="2 3" key="1">
    <citation type="submission" date="2020-08" db="EMBL/GenBank/DDBJ databases">
        <title>A Genomic Blueprint of the Chicken Gut Microbiome.</title>
        <authorList>
            <person name="Gilroy R."/>
            <person name="Ravi A."/>
            <person name="Getino M."/>
            <person name="Pursley I."/>
            <person name="Horton D.L."/>
            <person name="Alikhan N.-F."/>
            <person name="Baker D."/>
            <person name="Gharbi K."/>
            <person name="Hall N."/>
            <person name="Watson M."/>
            <person name="Adriaenssens E.M."/>
            <person name="Foster-Nyarko E."/>
            <person name="Jarju S."/>
            <person name="Secka A."/>
            <person name="Antonio M."/>
            <person name="Oren A."/>
            <person name="Chaudhuri R."/>
            <person name="La Ragione R.M."/>
            <person name="Hildebrand F."/>
            <person name="Pallen M.J."/>
        </authorList>
    </citation>
    <scope>NUCLEOTIDE SEQUENCE [LARGE SCALE GENOMIC DNA]</scope>
    <source>
        <strain evidence="2 3">Sa1BUA1</strain>
    </source>
</reference>
<evidence type="ECO:0000313" key="2">
    <source>
        <dbReference type="EMBL" id="MBD8061377.1"/>
    </source>
</evidence>
<dbReference type="InterPro" id="IPR013830">
    <property type="entry name" value="SGNH_hydro"/>
</dbReference>
<dbReference type="InterPro" id="IPR036514">
    <property type="entry name" value="SGNH_hydro_sf"/>
</dbReference>